<dbReference type="PANTHER" id="PTHR43313:SF1">
    <property type="entry name" value="3BETA-HYDROXYSTEROID DEHYDROGENASE DHS-16"/>
    <property type="match status" value="1"/>
</dbReference>
<dbReference type="Pfam" id="PF00106">
    <property type="entry name" value="adh_short"/>
    <property type="match status" value="1"/>
</dbReference>
<name>A0A368E175_9PROT</name>
<comment type="caution">
    <text evidence="2">The sequence shown here is derived from an EMBL/GenBank/DDBJ whole genome shotgun (WGS) entry which is preliminary data.</text>
</comment>
<dbReference type="PROSITE" id="PS00061">
    <property type="entry name" value="ADH_SHORT"/>
    <property type="match status" value="1"/>
</dbReference>
<protein>
    <submittedName>
        <fullName evidence="2">SDR family NAD(P)-dependent oxidoreductase</fullName>
    </submittedName>
</protein>
<dbReference type="PRINTS" id="PR00080">
    <property type="entry name" value="SDRFAMILY"/>
</dbReference>
<reference evidence="2 3" key="1">
    <citation type="journal article" date="2018" name="Microbiome">
        <title>Fine metagenomic profile of the Mediterranean stratified and mixed water columns revealed by assembly and recruitment.</title>
        <authorList>
            <person name="Haro-Moreno J.M."/>
            <person name="Lopez-Perez M."/>
            <person name="De La Torre J.R."/>
            <person name="Picazo A."/>
            <person name="Camacho A."/>
            <person name="Rodriguez-Valera F."/>
        </authorList>
    </citation>
    <scope>NUCLEOTIDE SEQUENCE [LARGE SCALE GENOMIC DNA]</scope>
    <source>
        <strain evidence="2">MED-G55</strain>
    </source>
</reference>
<evidence type="ECO:0000313" key="3">
    <source>
        <dbReference type="Proteomes" id="UP000252132"/>
    </source>
</evidence>
<evidence type="ECO:0000256" key="1">
    <source>
        <dbReference type="RuleBase" id="RU000363"/>
    </source>
</evidence>
<dbReference type="AlphaFoldDB" id="A0A368E175"/>
<dbReference type="Gene3D" id="3.40.50.720">
    <property type="entry name" value="NAD(P)-binding Rossmann-like Domain"/>
    <property type="match status" value="1"/>
</dbReference>
<dbReference type="PRINTS" id="PR00081">
    <property type="entry name" value="GDHRDH"/>
</dbReference>
<evidence type="ECO:0000313" key="2">
    <source>
        <dbReference type="EMBL" id="RCL77624.1"/>
    </source>
</evidence>
<gene>
    <name evidence="2" type="ORF">DBW69_02535</name>
</gene>
<proteinExistence type="inferred from homology"/>
<dbReference type="EMBL" id="QOQF01000006">
    <property type="protein sequence ID" value="RCL77624.1"/>
    <property type="molecule type" value="Genomic_DNA"/>
</dbReference>
<organism evidence="2 3">
    <name type="scientific">PS1 clade bacterium</name>
    <dbReference type="NCBI Taxonomy" id="2175152"/>
    <lineage>
        <taxon>Bacteria</taxon>
        <taxon>Pseudomonadati</taxon>
        <taxon>Pseudomonadota</taxon>
        <taxon>Alphaproteobacteria</taxon>
        <taxon>PS1 clade</taxon>
    </lineage>
</organism>
<sequence length="313" mass="34157">MTKIQKQFFMNHVRKLIMRGGIMLEQKTVFISGAAMGMGALKAKTLAERGWKVFAGILPDADTSELGNNPNILTVVQDVTSDKSVKDSAKIVEKELDGKPLDLLINNAGIANVGTGVIEGASIKNGKTMFEVNTWGMMRVTQAFLPFIRRGPGKSRIINFASGAVKANPVGSGVYNMSKHAVIGLTKTLRNELAPFGIQVTAVEPGAVKTHMTANSRETTKDVWKNVSKEMNDIYAPYLYETITDVMPTQIESGNPPEVVVNQVLGLLDVKKWKSSYLVGKDVAVMGPLFKLLPDRVFEKMLQTASKIPQFKG</sequence>
<dbReference type="InterPro" id="IPR020904">
    <property type="entry name" value="Sc_DH/Rdtase_CS"/>
</dbReference>
<dbReference type="Proteomes" id="UP000252132">
    <property type="component" value="Unassembled WGS sequence"/>
</dbReference>
<dbReference type="InterPro" id="IPR002347">
    <property type="entry name" value="SDR_fam"/>
</dbReference>
<dbReference type="PANTHER" id="PTHR43313">
    <property type="entry name" value="SHORT-CHAIN DEHYDROGENASE/REDUCTASE FAMILY 9C"/>
    <property type="match status" value="1"/>
</dbReference>
<dbReference type="GO" id="GO:0016491">
    <property type="term" value="F:oxidoreductase activity"/>
    <property type="evidence" value="ECO:0007669"/>
    <property type="project" value="TreeGrafter"/>
</dbReference>
<accession>A0A368E175</accession>
<comment type="similarity">
    <text evidence="1">Belongs to the short-chain dehydrogenases/reductases (SDR) family.</text>
</comment>
<dbReference type="InterPro" id="IPR036291">
    <property type="entry name" value="NAD(P)-bd_dom_sf"/>
</dbReference>
<dbReference type="SUPFAM" id="SSF51735">
    <property type="entry name" value="NAD(P)-binding Rossmann-fold domains"/>
    <property type="match status" value="1"/>
</dbReference>
<dbReference type="GO" id="GO:0008202">
    <property type="term" value="P:steroid metabolic process"/>
    <property type="evidence" value="ECO:0007669"/>
    <property type="project" value="TreeGrafter"/>
</dbReference>